<keyword evidence="7 14" id="KW-0547">Nucleotide-binding</keyword>
<dbReference type="SUPFAM" id="SSF53244">
    <property type="entry name" value="MurD-like peptide ligases, peptide-binding domain"/>
    <property type="match status" value="1"/>
</dbReference>
<evidence type="ECO:0000259" key="17">
    <source>
        <dbReference type="Pfam" id="PF08245"/>
    </source>
</evidence>
<dbReference type="InterPro" id="IPR050061">
    <property type="entry name" value="MurCDEF_pg_biosynth"/>
</dbReference>
<dbReference type="GO" id="GO:0008763">
    <property type="term" value="F:UDP-N-acetylmuramate-L-alanine ligase activity"/>
    <property type="evidence" value="ECO:0007669"/>
    <property type="project" value="UniProtKB-EC"/>
</dbReference>
<dbReference type="PANTHER" id="PTHR43445">
    <property type="entry name" value="UDP-N-ACETYLMURAMATE--L-ALANINE LIGASE-RELATED"/>
    <property type="match status" value="1"/>
</dbReference>
<dbReference type="Gene3D" id="3.40.50.720">
    <property type="entry name" value="NAD(P)-binding Rossmann-like Domain"/>
    <property type="match status" value="1"/>
</dbReference>
<dbReference type="InterPro" id="IPR000713">
    <property type="entry name" value="Mur_ligase_N"/>
</dbReference>
<dbReference type="InterPro" id="IPR036615">
    <property type="entry name" value="Mur_ligase_C_dom_sf"/>
</dbReference>
<protein>
    <recommendedName>
        <fullName evidence="3 14">UDP-N-acetylmuramate--L-alanine ligase</fullName>
        <ecNumber evidence="3 14">6.3.2.8</ecNumber>
    </recommendedName>
    <alternativeName>
        <fullName evidence="14">UDP-N-acetylmuramoyl-L-alanine synthetase</fullName>
    </alternativeName>
</protein>
<feature type="binding site" evidence="14">
    <location>
        <begin position="120"/>
        <end position="126"/>
    </location>
    <ligand>
        <name>ATP</name>
        <dbReference type="ChEBI" id="CHEBI:30616"/>
    </ligand>
</feature>
<keyword evidence="9 14" id="KW-0133">Cell shape</keyword>
<evidence type="ECO:0000256" key="4">
    <source>
        <dbReference type="ARBA" id="ARBA00022490"/>
    </source>
</evidence>
<dbReference type="EMBL" id="JBHTLI010000003">
    <property type="protein sequence ID" value="MFD1096752.1"/>
    <property type="molecule type" value="Genomic_DNA"/>
</dbReference>
<dbReference type="Proteomes" id="UP001597131">
    <property type="component" value="Unassembled WGS sequence"/>
</dbReference>
<dbReference type="Pfam" id="PF02875">
    <property type="entry name" value="Mur_ligase_C"/>
    <property type="match status" value="1"/>
</dbReference>
<evidence type="ECO:0000259" key="16">
    <source>
        <dbReference type="Pfam" id="PF02875"/>
    </source>
</evidence>
<organism evidence="18 19">
    <name type="scientific">Salegentibacter chungangensis</name>
    <dbReference type="NCBI Taxonomy" id="1335724"/>
    <lineage>
        <taxon>Bacteria</taxon>
        <taxon>Pseudomonadati</taxon>
        <taxon>Bacteroidota</taxon>
        <taxon>Flavobacteriia</taxon>
        <taxon>Flavobacteriales</taxon>
        <taxon>Flavobacteriaceae</taxon>
        <taxon>Salegentibacter</taxon>
    </lineage>
</organism>
<evidence type="ECO:0000313" key="19">
    <source>
        <dbReference type="Proteomes" id="UP001597131"/>
    </source>
</evidence>
<feature type="domain" description="Mur ligase N-terminal catalytic" evidence="15">
    <location>
        <begin position="10"/>
        <end position="111"/>
    </location>
</feature>
<evidence type="ECO:0000256" key="11">
    <source>
        <dbReference type="ARBA" id="ARBA00023306"/>
    </source>
</evidence>
<reference evidence="19" key="1">
    <citation type="journal article" date="2019" name="Int. J. Syst. Evol. Microbiol.">
        <title>The Global Catalogue of Microorganisms (GCM) 10K type strain sequencing project: providing services to taxonomists for standard genome sequencing and annotation.</title>
        <authorList>
            <consortium name="The Broad Institute Genomics Platform"/>
            <consortium name="The Broad Institute Genome Sequencing Center for Infectious Disease"/>
            <person name="Wu L."/>
            <person name="Ma J."/>
        </authorList>
    </citation>
    <scope>NUCLEOTIDE SEQUENCE [LARGE SCALE GENOMIC DNA]</scope>
    <source>
        <strain evidence="19">CCUG 64793</strain>
    </source>
</reference>
<keyword evidence="8 14" id="KW-0067">ATP-binding</keyword>
<evidence type="ECO:0000256" key="10">
    <source>
        <dbReference type="ARBA" id="ARBA00022984"/>
    </source>
</evidence>
<keyword evidence="4 14" id="KW-0963">Cytoplasm</keyword>
<keyword evidence="6 14" id="KW-0132">Cell division</keyword>
<accession>A0ABW3NW15</accession>
<evidence type="ECO:0000313" key="18">
    <source>
        <dbReference type="EMBL" id="MFD1096752.1"/>
    </source>
</evidence>
<evidence type="ECO:0000256" key="9">
    <source>
        <dbReference type="ARBA" id="ARBA00022960"/>
    </source>
</evidence>
<proteinExistence type="inferred from homology"/>
<dbReference type="Pfam" id="PF08245">
    <property type="entry name" value="Mur_ligase_M"/>
    <property type="match status" value="1"/>
</dbReference>
<dbReference type="SUPFAM" id="SSF51984">
    <property type="entry name" value="MurCD N-terminal domain"/>
    <property type="match status" value="1"/>
</dbReference>
<comment type="subcellular location">
    <subcellularLocation>
        <location evidence="1 14">Cytoplasm</location>
    </subcellularLocation>
</comment>
<comment type="catalytic activity">
    <reaction evidence="13 14">
        <text>UDP-N-acetyl-alpha-D-muramate + L-alanine + ATP = UDP-N-acetyl-alpha-D-muramoyl-L-alanine + ADP + phosphate + H(+)</text>
        <dbReference type="Rhea" id="RHEA:23372"/>
        <dbReference type="ChEBI" id="CHEBI:15378"/>
        <dbReference type="ChEBI" id="CHEBI:30616"/>
        <dbReference type="ChEBI" id="CHEBI:43474"/>
        <dbReference type="ChEBI" id="CHEBI:57972"/>
        <dbReference type="ChEBI" id="CHEBI:70757"/>
        <dbReference type="ChEBI" id="CHEBI:83898"/>
        <dbReference type="ChEBI" id="CHEBI:456216"/>
        <dbReference type="EC" id="6.3.2.8"/>
    </reaction>
</comment>
<keyword evidence="19" id="KW-1185">Reference proteome</keyword>
<dbReference type="InterPro" id="IPR036565">
    <property type="entry name" value="Mur-like_cat_sf"/>
</dbReference>
<evidence type="ECO:0000256" key="3">
    <source>
        <dbReference type="ARBA" id="ARBA00012211"/>
    </source>
</evidence>
<comment type="function">
    <text evidence="14">Cell wall formation.</text>
</comment>
<dbReference type="RefSeq" id="WP_380746678.1">
    <property type="nucleotide sequence ID" value="NZ_JBHTLI010000003.1"/>
</dbReference>
<feature type="domain" description="Mur ligase central" evidence="17">
    <location>
        <begin position="118"/>
        <end position="287"/>
    </location>
</feature>
<feature type="domain" description="Mur ligase C-terminal" evidence="16">
    <location>
        <begin position="309"/>
        <end position="434"/>
    </location>
</feature>
<dbReference type="InterPro" id="IPR004101">
    <property type="entry name" value="Mur_ligase_C"/>
</dbReference>
<dbReference type="InterPro" id="IPR005758">
    <property type="entry name" value="UDP-N-AcMur_Ala_ligase_MurC"/>
</dbReference>
<comment type="pathway">
    <text evidence="2 14">Cell wall biogenesis; peptidoglycan biosynthesis.</text>
</comment>
<dbReference type="PANTHER" id="PTHR43445:SF3">
    <property type="entry name" value="UDP-N-ACETYLMURAMATE--L-ALANINE LIGASE"/>
    <property type="match status" value="1"/>
</dbReference>
<evidence type="ECO:0000256" key="7">
    <source>
        <dbReference type="ARBA" id="ARBA00022741"/>
    </source>
</evidence>
<keyword evidence="11 14" id="KW-0131">Cell cycle</keyword>
<gene>
    <name evidence="14 18" type="primary">murC</name>
    <name evidence="18" type="ORF">ACFQ3Q_13405</name>
</gene>
<evidence type="ECO:0000256" key="14">
    <source>
        <dbReference type="HAMAP-Rule" id="MF_00046"/>
    </source>
</evidence>
<keyword evidence="10 14" id="KW-0573">Peptidoglycan synthesis</keyword>
<name>A0ABW3NW15_9FLAO</name>
<dbReference type="EC" id="6.3.2.8" evidence="3 14"/>
<evidence type="ECO:0000256" key="5">
    <source>
        <dbReference type="ARBA" id="ARBA00022598"/>
    </source>
</evidence>
<dbReference type="Gene3D" id="3.90.190.20">
    <property type="entry name" value="Mur ligase, C-terminal domain"/>
    <property type="match status" value="1"/>
</dbReference>
<evidence type="ECO:0000256" key="6">
    <source>
        <dbReference type="ARBA" id="ARBA00022618"/>
    </source>
</evidence>
<sequence length="451" mass="50094">MNNIDHIENIYFIGIGGIGMSALARFFKSQGKNVAGYDKTATELTKALVAEDIPVIYRDAVDAVPGEFLEDKESLIVYTPAVPKDHHQFEFFMNQDYVVIKRAALLGLVTRDRFTLAVAGTHGKTTTTAILAHLLKESNAEVTAFLGGISEELNSNLMLNGDKVVVVEADEFDRSFLHLSPNIAAITSMDADHLDIYGVEEHLQASFRSFAGLVPKDGKLFVKNGLPLDGITIGIEDDSDFTAVNIKVENGAYRFDLETPNEVIKDLQFYLPGKHNLLNAITALAMAITFGSPTEDIARALYSFKGVKRRFTYKIKSENFVLIDDYAHHPAEIAAVYQAVREMHPGKKVLAIFQPHLYSRTRDFSDEFAANLSKFEEVVLLDIYPAREKPIQGITSEWLLEKIDNEKKALLAKEELYDKIKHSSAEVVVLMGAGDIGVEAEKLTKKFADES</sequence>
<evidence type="ECO:0000256" key="13">
    <source>
        <dbReference type="ARBA" id="ARBA00047833"/>
    </source>
</evidence>
<comment type="caution">
    <text evidence="18">The sequence shown here is derived from an EMBL/GenBank/DDBJ whole genome shotgun (WGS) entry which is preliminary data.</text>
</comment>
<evidence type="ECO:0000256" key="2">
    <source>
        <dbReference type="ARBA" id="ARBA00004752"/>
    </source>
</evidence>
<evidence type="ECO:0000256" key="12">
    <source>
        <dbReference type="ARBA" id="ARBA00023316"/>
    </source>
</evidence>
<keyword evidence="5 14" id="KW-0436">Ligase</keyword>
<evidence type="ECO:0000256" key="1">
    <source>
        <dbReference type="ARBA" id="ARBA00004496"/>
    </source>
</evidence>
<keyword evidence="12 14" id="KW-0961">Cell wall biogenesis/degradation</keyword>
<dbReference type="NCBIfam" id="TIGR01082">
    <property type="entry name" value="murC"/>
    <property type="match status" value="1"/>
</dbReference>
<dbReference type="Gene3D" id="3.40.1190.10">
    <property type="entry name" value="Mur-like, catalytic domain"/>
    <property type="match status" value="1"/>
</dbReference>
<comment type="similarity">
    <text evidence="14">Belongs to the MurCDEF family.</text>
</comment>
<dbReference type="SUPFAM" id="SSF53623">
    <property type="entry name" value="MurD-like peptide ligases, catalytic domain"/>
    <property type="match status" value="1"/>
</dbReference>
<dbReference type="Pfam" id="PF01225">
    <property type="entry name" value="Mur_ligase"/>
    <property type="match status" value="1"/>
</dbReference>
<dbReference type="HAMAP" id="MF_00046">
    <property type="entry name" value="MurC"/>
    <property type="match status" value="1"/>
</dbReference>
<evidence type="ECO:0000256" key="8">
    <source>
        <dbReference type="ARBA" id="ARBA00022840"/>
    </source>
</evidence>
<evidence type="ECO:0000259" key="15">
    <source>
        <dbReference type="Pfam" id="PF01225"/>
    </source>
</evidence>
<dbReference type="InterPro" id="IPR013221">
    <property type="entry name" value="Mur_ligase_cen"/>
</dbReference>